<gene>
    <name evidence="2" type="ORF">GGX14DRAFT_644238</name>
</gene>
<sequence>MPLQTRGTAKNTAQKHKIESDDETPHSNPKRVHLSDSRESSTTADSNLQSSSPQDTPSVLGQPTIVDTLSLLPLNSFEITPNSAALHQLLMPAAYKRITNYEMAIGVDFQLENLAIANPSDYELRGNIVFRKDSDKAARFFIIGCVTNQSALCSRLINKRHSVNIIPSIVGWGRATGVIQELLGDVSAYIFRGGLSFSTMGESGIPTSASPKKRALTRKAPANIPVSPKKDSTIQWDTFAARPAEKPVPIYDARSVDFDIKNFQQLPKYDGELDAGMVVMVIFTMGSYSGVDGEKLSLNVQAAVAMHDAVAEEDRPTETIIEAKTPLPVI</sequence>
<evidence type="ECO:0000256" key="1">
    <source>
        <dbReference type="SAM" id="MobiDB-lite"/>
    </source>
</evidence>
<feature type="compositionally biased region" description="Basic and acidic residues" evidence="1">
    <location>
        <begin position="16"/>
        <end position="25"/>
    </location>
</feature>
<proteinExistence type="predicted"/>
<reference evidence="2" key="1">
    <citation type="submission" date="2023-03" db="EMBL/GenBank/DDBJ databases">
        <title>Massive genome expansion in bonnet fungi (Mycena s.s.) driven by repeated elements and novel gene families across ecological guilds.</title>
        <authorList>
            <consortium name="Lawrence Berkeley National Laboratory"/>
            <person name="Harder C.B."/>
            <person name="Miyauchi S."/>
            <person name="Viragh M."/>
            <person name="Kuo A."/>
            <person name="Thoen E."/>
            <person name="Andreopoulos B."/>
            <person name="Lu D."/>
            <person name="Skrede I."/>
            <person name="Drula E."/>
            <person name="Henrissat B."/>
            <person name="Morin E."/>
            <person name="Kohler A."/>
            <person name="Barry K."/>
            <person name="LaButti K."/>
            <person name="Morin E."/>
            <person name="Salamov A."/>
            <person name="Lipzen A."/>
            <person name="Mereny Z."/>
            <person name="Hegedus B."/>
            <person name="Baldrian P."/>
            <person name="Stursova M."/>
            <person name="Weitz H."/>
            <person name="Taylor A."/>
            <person name="Grigoriev I.V."/>
            <person name="Nagy L.G."/>
            <person name="Martin F."/>
            <person name="Kauserud H."/>
        </authorList>
    </citation>
    <scope>NUCLEOTIDE SEQUENCE</scope>
    <source>
        <strain evidence="2">9144</strain>
    </source>
</reference>
<evidence type="ECO:0000313" key="2">
    <source>
        <dbReference type="EMBL" id="KAJ7205735.1"/>
    </source>
</evidence>
<organism evidence="2 3">
    <name type="scientific">Mycena pura</name>
    <dbReference type="NCBI Taxonomy" id="153505"/>
    <lineage>
        <taxon>Eukaryota</taxon>
        <taxon>Fungi</taxon>
        <taxon>Dikarya</taxon>
        <taxon>Basidiomycota</taxon>
        <taxon>Agaricomycotina</taxon>
        <taxon>Agaricomycetes</taxon>
        <taxon>Agaricomycetidae</taxon>
        <taxon>Agaricales</taxon>
        <taxon>Marasmiineae</taxon>
        <taxon>Mycenaceae</taxon>
        <taxon>Mycena</taxon>
    </lineage>
</organism>
<dbReference type="EMBL" id="JARJCW010000042">
    <property type="protein sequence ID" value="KAJ7205735.1"/>
    <property type="molecule type" value="Genomic_DNA"/>
</dbReference>
<keyword evidence="3" id="KW-1185">Reference proteome</keyword>
<evidence type="ECO:0000313" key="3">
    <source>
        <dbReference type="Proteomes" id="UP001219525"/>
    </source>
</evidence>
<dbReference type="AlphaFoldDB" id="A0AAD6YEL2"/>
<accession>A0AAD6YEL2</accession>
<protein>
    <submittedName>
        <fullName evidence="2">Uncharacterized protein</fullName>
    </submittedName>
</protein>
<name>A0AAD6YEL2_9AGAR</name>
<feature type="compositionally biased region" description="Polar residues" evidence="1">
    <location>
        <begin position="40"/>
        <end position="60"/>
    </location>
</feature>
<dbReference type="Proteomes" id="UP001219525">
    <property type="component" value="Unassembled WGS sequence"/>
</dbReference>
<feature type="compositionally biased region" description="Polar residues" evidence="1">
    <location>
        <begin position="1"/>
        <end position="12"/>
    </location>
</feature>
<feature type="region of interest" description="Disordered" evidence="1">
    <location>
        <begin position="1"/>
        <end position="60"/>
    </location>
</feature>
<comment type="caution">
    <text evidence="2">The sequence shown here is derived from an EMBL/GenBank/DDBJ whole genome shotgun (WGS) entry which is preliminary data.</text>
</comment>